<sequence length="88" mass="10243">MATLNDNQIEIYDEKGNKYLMEILLTFESEDYGATYAFIYDKSNPDEVILMKYKDDGSIEEVTNEEELNMGSEVLEAYNEDPKIQEIK</sequence>
<reference evidence="1" key="2">
    <citation type="journal article" date="2021" name="PeerJ">
        <title>Extensive microbial diversity within the chicken gut microbiome revealed by metagenomics and culture.</title>
        <authorList>
            <person name="Gilroy R."/>
            <person name="Ravi A."/>
            <person name="Getino M."/>
            <person name="Pursley I."/>
            <person name="Horton D.L."/>
            <person name="Alikhan N.F."/>
            <person name="Baker D."/>
            <person name="Gharbi K."/>
            <person name="Hall N."/>
            <person name="Watson M."/>
            <person name="Adriaenssens E.M."/>
            <person name="Foster-Nyarko E."/>
            <person name="Jarju S."/>
            <person name="Secka A."/>
            <person name="Antonio M."/>
            <person name="Oren A."/>
            <person name="Chaudhuri R.R."/>
            <person name="La Ragione R."/>
            <person name="Hildebrand F."/>
            <person name="Pallen M.J."/>
        </authorList>
    </citation>
    <scope>NUCLEOTIDE SEQUENCE</scope>
    <source>
        <strain evidence="1">11159</strain>
    </source>
</reference>
<dbReference type="InterPro" id="IPR009711">
    <property type="entry name" value="UPF0473"/>
</dbReference>
<gene>
    <name evidence="1" type="ORF">IAC58_07055</name>
</gene>
<protein>
    <submittedName>
        <fullName evidence="1">DUF1292 domain-containing protein</fullName>
    </submittedName>
</protein>
<accession>A0A9D9DIL9</accession>
<name>A0A9D9DIL9_9BACL</name>
<dbReference type="EMBL" id="JADIMY010000133">
    <property type="protein sequence ID" value="MBO8428283.1"/>
    <property type="molecule type" value="Genomic_DNA"/>
</dbReference>
<dbReference type="AlphaFoldDB" id="A0A9D9DIL9"/>
<dbReference type="Proteomes" id="UP000823613">
    <property type="component" value="Unassembled WGS sequence"/>
</dbReference>
<proteinExistence type="predicted"/>
<organism evidence="1 2">
    <name type="scientific">Candidatus Onthovivens merdipullorum</name>
    <dbReference type="NCBI Taxonomy" id="2840889"/>
    <lineage>
        <taxon>Bacteria</taxon>
        <taxon>Bacillati</taxon>
        <taxon>Bacillota</taxon>
        <taxon>Bacilli</taxon>
        <taxon>Bacillales</taxon>
        <taxon>Candidatus Onthovivens</taxon>
    </lineage>
</organism>
<comment type="caution">
    <text evidence="1">The sequence shown here is derived from an EMBL/GenBank/DDBJ whole genome shotgun (WGS) entry which is preliminary data.</text>
</comment>
<reference evidence="1" key="1">
    <citation type="submission" date="2020-10" db="EMBL/GenBank/DDBJ databases">
        <authorList>
            <person name="Gilroy R."/>
        </authorList>
    </citation>
    <scope>NUCLEOTIDE SEQUENCE</scope>
    <source>
        <strain evidence="1">11159</strain>
    </source>
</reference>
<evidence type="ECO:0000313" key="1">
    <source>
        <dbReference type="EMBL" id="MBO8428283.1"/>
    </source>
</evidence>
<dbReference type="Pfam" id="PF06949">
    <property type="entry name" value="DUF1292"/>
    <property type="match status" value="1"/>
</dbReference>
<evidence type="ECO:0000313" key="2">
    <source>
        <dbReference type="Proteomes" id="UP000823613"/>
    </source>
</evidence>